<dbReference type="Proteomes" id="UP000594454">
    <property type="component" value="Chromosome 1"/>
</dbReference>
<dbReference type="OMA" id="QMEVISI"/>
<accession>A0A7R8UE49</accession>
<dbReference type="OrthoDB" id="1933717at2759"/>
<dbReference type="Gene3D" id="3.40.50.720">
    <property type="entry name" value="NAD(P)-binding Rossmann-like Domain"/>
    <property type="match status" value="1"/>
</dbReference>
<evidence type="ECO:0008006" key="6">
    <source>
        <dbReference type="Google" id="ProtNLM"/>
    </source>
</evidence>
<protein>
    <recommendedName>
        <fullName evidence="6">Farnesol dehydrogenase</fullName>
    </recommendedName>
</protein>
<dbReference type="GO" id="GO:0016616">
    <property type="term" value="F:oxidoreductase activity, acting on the CH-OH group of donors, NAD or NADP as acceptor"/>
    <property type="evidence" value="ECO:0007669"/>
    <property type="project" value="UniProtKB-ARBA"/>
</dbReference>
<evidence type="ECO:0000256" key="3">
    <source>
        <dbReference type="RuleBase" id="RU000363"/>
    </source>
</evidence>
<dbReference type="InterPro" id="IPR036291">
    <property type="entry name" value="NAD(P)-bd_dom_sf"/>
</dbReference>
<keyword evidence="5" id="KW-1185">Reference proteome</keyword>
<dbReference type="PRINTS" id="PR00080">
    <property type="entry name" value="SDRFAMILY"/>
</dbReference>
<evidence type="ECO:0000256" key="2">
    <source>
        <dbReference type="ARBA" id="ARBA00023002"/>
    </source>
</evidence>
<dbReference type="InParanoid" id="A0A7R8UE49"/>
<dbReference type="FunFam" id="3.40.50.720:FF:000047">
    <property type="entry name" value="NADP-dependent L-serine/L-allo-threonine dehydrogenase"/>
    <property type="match status" value="1"/>
</dbReference>
<dbReference type="AlphaFoldDB" id="A0A7R8UE49"/>
<evidence type="ECO:0000313" key="5">
    <source>
        <dbReference type="Proteomes" id="UP000594454"/>
    </source>
</evidence>
<organism evidence="4 5">
    <name type="scientific">Hermetia illucens</name>
    <name type="common">Black soldier fly</name>
    <dbReference type="NCBI Taxonomy" id="343691"/>
    <lineage>
        <taxon>Eukaryota</taxon>
        <taxon>Metazoa</taxon>
        <taxon>Ecdysozoa</taxon>
        <taxon>Arthropoda</taxon>
        <taxon>Hexapoda</taxon>
        <taxon>Insecta</taxon>
        <taxon>Pterygota</taxon>
        <taxon>Neoptera</taxon>
        <taxon>Endopterygota</taxon>
        <taxon>Diptera</taxon>
        <taxon>Brachycera</taxon>
        <taxon>Stratiomyomorpha</taxon>
        <taxon>Stratiomyidae</taxon>
        <taxon>Hermetiinae</taxon>
        <taxon>Hermetia</taxon>
    </lineage>
</organism>
<dbReference type="InterPro" id="IPR002347">
    <property type="entry name" value="SDR_fam"/>
</dbReference>
<proteinExistence type="inferred from homology"/>
<gene>
    <name evidence="4" type="ORF">HERILL_LOCUS2281</name>
</gene>
<name>A0A7R8UE49_HERIL</name>
<evidence type="ECO:0000256" key="1">
    <source>
        <dbReference type="ARBA" id="ARBA00006484"/>
    </source>
</evidence>
<comment type="similarity">
    <text evidence="1 3">Belongs to the short-chain dehydrogenases/reductases (SDR) family.</text>
</comment>
<dbReference type="EMBL" id="LR899009">
    <property type="protein sequence ID" value="CAD7079047.1"/>
    <property type="molecule type" value="Genomic_DNA"/>
</dbReference>
<keyword evidence="2" id="KW-0560">Oxidoreductase</keyword>
<dbReference type="PANTHER" id="PTHR43115:SF4">
    <property type="entry name" value="DEHYDROGENASE_REDUCTASE SDR FAMILY MEMBER 11"/>
    <property type="match status" value="1"/>
</dbReference>
<evidence type="ECO:0000313" key="4">
    <source>
        <dbReference type="EMBL" id="CAD7079047.1"/>
    </source>
</evidence>
<dbReference type="FunCoup" id="A0A7R8UE49">
    <property type="interactions" value="96"/>
</dbReference>
<dbReference type="SUPFAM" id="SSF51735">
    <property type="entry name" value="NAD(P)-binding Rossmann-fold domains"/>
    <property type="match status" value="1"/>
</dbReference>
<reference evidence="4 5" key="1">
    <citation type="submission" date="2020-11" db="EMBL/GenBank/DDBJ databases">
        <authorList>
            <person name="Wallbank WR R."/>
            <person name="Pardo Diaz C."/>
            <person name="Kozak K."/>
            <person name="Martin S."/>
            <person name="Jiggins C."/>
            <person name="Moest M."/>
            <person name="Warren A I."/>
            <person name="Generalovic N T."/>
            <person name="Byers J.R.P. K."/>
            <person name="Montejo-Kovacevich G."/>
            <person name="Yen C E."/>
        </authorList>
    </citation>
    <scope>NUCLEOTIDE SEQUENCE [LARGE SCALE GENOMIC DNA]</scope>
</reference>
<dbReference type="PRINTS" id="PR00081">
    <property type="entry name" value="GDHRDH"/>
</dbReference>
<sequence>MERWQNKVAVVTGASAGIGAATAADLVKNGFIVVALARREERLRQNQSALPANLQSRYHPRKCDVTNEGEVKDTFAWIESNFGGTDVLINNAGIISGGVDLSGLDNTQSVRNTLETNTMSVVYCVREAFNSMKKRNFNGHIVIINSIAGHKVPIMPFGSLNIYPASKFAVTAMVETYRQEFANAGTKVKVTSISPGGVLTEIMPNMEARREANHPLLNSEDVSNAVLYVLGTPPHVQVHELTIKPVGEKI</sequence>
<dbReference type="Pfam" id="PF00106">
    <property type="entry name" value="adh_short"/>
    <property type="match status" value="1"/>
</dbReference>
<dbReference type="PANTHER" id="PTHR43115">
    <property type="entry name" value="DEHYDROGENASE/REDUCTASE SDR FAMILY MEMBER 11"/>
    <property type="match status" value="1"/>
</dbReference>